<sequence length="122" mass="13801">MTKAKDIKAPTDAWENGEYGLDEAFIKVTDAAEAAEVDGALDLKMISIRLQNDLIKKLKLIAKYHGIGYQSLIRNHLHKFVRNELLRIATELQNSEQIEKLVKTAAIHDVTSPIEDNWDAMK</sequence>
<protein>
    <submittedName>
        <fullName evidence="1">Uncharacterized protein</fullName>
    </submittedName>
</protein>
<evidence type="ECO:0000313" key="1">
    <source>
        <dbReference type="EMBL" id="GAG92457.1"/>
    </source>
</evidence>
<proteinExistence type="predicted"/>
<name>X1CHB1_9ZZZZ</name>
<gene>
    <name evidence="1" type="ORF">S01H4_42629</name>
</gene>
<organism evidence="1">
    <name type="scientific">marine sediment metagenome</name>
    <dbReference type="NCBI Taxonomy" id="412755"/>
    <lineage>
        <taxon>unclassified sequences</taxon>
        <taxon>metagenomes</taxon>
        <taxon>ecological metagenomes</taxon>
    </lineage>
</organism>
<dbReference type="EMBL" id="BART01023431">
    <property type="protein sequence ID" value="GAG92457.1"/>
    <property type="molecule type" value="Genomic_DNA"/>
</dbReference>
<comment type="caution">
    <text evidence="1">The sequence shown here is derived from an EMBL/GenBank/DDBJ whole genome shotgun (WGS) entry which is preliminary data.</text>
</comment>
<reference evidence="1" key="1">
    <citation type="journal article" date="2014" name="Front. Microbiol.">
        <title>High frequency of phylogenetically diverse reductive dehalogenase-homologous genes in deep subseafloor sedimentary metagenomes.</title>
        <authorList>
            <person name="Kawai M."/>
            <person name="Futagami T."/>
            <person name="Toyoda A."/>
            <person name="Takaki Y."/>
            <person name="Nishi S."/>
            <person name="Hori S."/>
            <person name="Arai W."/>
            <person name="Tsubouchi T."/>
            <person name="Morono Y."/>
            <person name="Uchiyama I."/>
            <person name="Ito T."/>
            <person name="Fujiyama A."/>
            <person name="Inagaki F."/>
            <person name="Takami H."/>
        </authorList>
    </citation>
    <scope>NUCLEOTIDE SEQUENCE</scope>
    <source>
        <strain evidence="1">Expedition CK06-06</strain>
    </source>
</reference>
<dbReference type="AlphaFoldDB" id="X1CHB1"/>
<accession>X1CHB1</accession>